<dbReference type="EMBL" id="JACGWL010000047">
    <property type="protein sequence ID" value="KAK4384648.1"/>
    <property type="molecule type" value="Genomic_DNA"/>
</dbReference>
<reference evidence="2" key="1">
    <citation type="submission" date="2020-06" db="EMBL/GenBank/DDBJ databases">
        <authorList>
            <person name="Li T."/>
            <person name="Hu X."/>
            <person name="Zhang T."/>
            <person name="Song X."/>
            <person name="Zhang H."/>
            <person name="Dai N."/>
            <person name="Sheng W."/>
            <person name="Hou X."/>
            <person name="Wei L."/>
        </authorList>
    </citation>
    <scope>NUCLEOTIDE SEQUENCE</scope>
    <source>
        <strain evidence="2">K16</strain>
        <tissue evidence="2">Leaf</tissue>
    </source>
</reference>
<feature type="compositionally biased region" description="Basic and acidic residues" evidence="1">
    <location>
        <begin position="293"/>
        <end position="313"/>
    </location>
</feature>
<feature type="region of interest" description="Disordered" evidence="1">
    <location>
        <begin position="286"/>
        <end position="332"/>
    </location>
</feature>
<comment type="caution">
    <text evidence="2">The sequence shown here is derived from an EMBL/GenBank/DDBJ whole genome shotgun (WGS) entry which is preliminary data.</text>
</comment>
<dbReference type="PANTHER" id="PTHR31286">
    <property type="entry name" value="GLYCINE-RICH CELL WALL STRUCTURAL PROTEIN 1.8-LIKE"/>
    <property type="match status" value="1"/>
</dbReference>
<accession>A0AAE1TAP2</accession>
<dbReference type="AlphaFoldDB" id="A0AAE1TAP2"/>
<dbReference type="PANTHER" id="PTHR31286:SF180">
    <property type="entry name" value="OS10G0362600 PROTEIN"/>
    <property type="match status" value="1"/>
</dbReference>
<organism evidence="2 3">
    <name type="scientific">Sesamum angolense</name>
    <dbReference type="NCBI Taxonomy" id="2727404"/>
    <lineage>
        <taxon>Eukaryota</taxon>
        <taxon>Viridiplantae</taxon>
        <taxon>Streptophyta</taxon>
        <taxon>Embryophyta</taxon>
        <taxon>Tracheophyta</taxon>
        <taxon>Spermatophyta</taxon>
        <taxon>Magnoliopsida</taxon>
        <taxon>eudicotyledons</taxon>
        <taxon>Gunneridae</taxon>
        <taxon>Pentapetalae</taxon>
        <taxon>asterids</taxon>
        <taxon>lamiids</taxon>
        <taxon>Lamiales</taxon>
        <taxon>Pedaliaceae</taxon>
        <taxon>Sesamum</taxon>
    </lineage>
</organism>
<dbReference type="InterPro" id="IPR040256">
    <property type="entry name" value="At4g02000-like"/>
</dbReference>
<evidence type="ECO:0000256" key="1">
    <source>
        <dbReference type="SAM" id="MobiDB-lite"/>
    </source>
</evidence>
<protein>
    <recommendedName>
        <fullName evidence="4">DUF4283 domain-containing protein</fullName>
    </recommendedName>
</protein>
<evidence type="ECO:0000313" key="3">
    <source>
        <dbReference type="Proteomes" id="UP001289374"/>
    </source>
</evidence>
<keyword evidence="3" id="KW-1185">Reference proteome</keyword>
<gene>
    <name evidence="2" type="ORF">Sango_3039900</name>
</gene>
<proteinExistence type="predicted"/>
<sequence>MRPQHESSLAPVWIRFPTLPVHLFHKDALHAIASLVGTPLKLDESTLFQSRLTAARVHVEIGLANKLIEEIVLGIGNEEVVQKVMFENLPNYCMLCKHVGHDARNCYTKGNAPKPQRFQQHQKGVNNAAAIGIESNNQFKVLNQMETGDEGESTNPVSEKALVVTVPENSTDPQARAINDEKYESPAPLTRYQPDFNISDANVTVPRIFDITALNLNDLDAENVVDHCEGVAMVAPLQCDLVQITPTPIVETCDNNENGDARGSAYCDLERYHQCSLNQAPMEFYPLPAHNTNPDKESYGSLKDDLNQSHSEHSDEEGTSSHQSSWEDATVRGKHARSHSSECYQSYQILTRSGDFNIILEANERKAALKTWNFELFGNILQNICKAEQKAKNCEKQYDDDPTDENLIAMNKATTELTFALSVEECYWKQKAACRWLSEGEKNTKYFHTLVKKKRKQSRIHTIQHNGVTLTKLEEIKESVVDYFKQVFTADEEVSYDPLHWVPNLLSEEDLQHLSSIPKLEEVKAVVFDMCPDSTAGPDGFTSHFYQSCWDIIAKDLLEAVLDFFRGTLHLRI</sequence>
<evidence type="ECO:0008006" key="4">
    <source>
        <dbReference type="Google" id="ProtNLM"/>
    </source>
</evidence>
<dbReference type="Proteomes" id="UP001289374">
    <property type="component" value="Unassembled WGS sequence"/>
</dbReference>
<reference evidence="2" key="2">
    <citation type="journal article" date="2024" name="Plant">
        <title>Genomic evolution and insights into agronomic trait innovations of Sesamum species.</title>
        <authorList>
            <person name="Miao H."/>
            <person name="Wang L."/>
            <person name="Qu L."/>
            <person name="Liu H."/>
            <person name="Sun Y."/>
            <person name="Le M."/>
            <person name="Wang Q."/>
            <person name="Wei S."/>
            <person name="Zheng Y."/>
            <person name="Lin W."/>
            <person name="Duan Y."/>
            <person name="Cao H."/>
            <person name="Xiong S."/>
            <person name="Wang X."/>
            <person name="Wei L."/>
            <person name="Li C."/>
            <person name="Ma Q."/>
            <person name="Ju M."/>
            <person name="Zhao R."/>
            <person name="Li G."/>
            <person name="Mu C."/>
            <person name="Tian Q."/>
            <person name="Mei H."/>
            <person name="Zhang T."/>
            <person name="Gao T."/>
            <person name="Zhang H."/>
        </authorList>
    </citation>
    <scope>NUCLEOTIDE SEQUENCE</scope>
    <source>
        <strain evidence="2">K16</strain>
    </source>
</reference>
<name>A0AAE1TAP2_9LAMI</name>
<evidence type="ECO:0000313" key="2">
    <source>
        <dbReference type="EMBL" id="KAK4384648.1"/>
    </source>
</evidence>